<gene>
    <name evidence="2" type="ORF">HMN09_00243000</name>
</gene>
<evidence type="ECO:0000256" key="1">
    <source>
        <dbReference type="SAM" id="MobiDB-lite"/>
    </source>
</evidence>
<feature type="region of interest" description="Disordered" evidence="1">
    <location>
        <begin position="202"/>
        <end position="240"/>
    </location>
</feature>
<evidence type="ECO:0000313" key="2">
    <source>
        <dbReference type="EMBL" id="KAF7319068.1"/>
    </source>
</evidence>
<dbReference type="AlphaFoldDB" id="A0A8H6WLG2"/>
<protein>
    <submittedName>
        <fullName evidence="2">Uncharacterized protein</fullName>
    </submittedName>
</protein>
<name>A0A8H6WLG2_MYCCL</name>
<sequence>MPFTTRFYNAPPARRILLRTNPAPSGAYVGLPKGTVRSYMCTMSGQHCCVTLVATIVGVYLVLTAPDDDQMEADFTKLRLLLTEVSRGKRTSSKVESNWTSGPTQFSVGYIFVHITPDTAIIAPTVVVGATVLCTVNLLRVQDKLNAESEFGIYGTHYILRANMVCRLDRTRDGFTAPNDEVEAFLWTGSLLGARSHHSTPLKLERAGGNDTVVPESEDVSETGSESGSDNESNTESLEL</sequence>
<reference evidence="2" key="1">
    <citation type="submission" date="2020-05" db="EMBL/GenBank/DDBJ databases">
        <title>Mycena genomes resolve the evolution of fungal bioluminescence.</title>
        <authorList>
            <person name="Tsai I.J."/>
        </authorList>
    </citation>
    <scope>NUCLEOTIDE SEQUENCE</scope>
    <source>
        <strain evidence="2">110903Hualien_Pintung</strain>
    </source>
</reference>
<organism evidence="2 3">
    <name type="scientific">Mycena chlorophos</name>
    <name type="common">Agaric fungus</name>
    <name type="synonym">Agaricus chlorophos</name>
    <dbReference type="NCBI Taxonomy" id="658473"/>
    <lineage>
        <taxon>Eukaryota</taxon>
        <taxon>Fungi</taxon>
        <taxon>Dikarya</taxon>
        <taxon>Basidiomycota</taxon>
        <taxon>Agaricomycotina</taxon>
        <taxon>Agaricomycetes</taxon>
        <taxon>Agaricomycetidae</taxon>
        <taxon>Agaricales</taxon>
        <taxon>Marasmiineae</taxon>
        <taxon>Mycenaceae</taxon>
        <taxon>Mycena</taxon>
    </lineage>
</organism>
<dbReference type="EMBL" id="JACAZE010000003">
    <property type="protein sequence ID" value="KAF7319068.1"/>
    <property type="molecule type" value="Genomic_DNA"/>
</dbReference>
<evidence type="ECO:0000313" key="3">
    <source>
        <dbReference type="Proteomes" id="UP000613580"/>
    </source>
</evidence>
<dbReference type="Proteomes" id="UP000613580">
    <property type="component" value="Unassembled WGS sequence"/>
</dbReference>
<comment type="caution">
    <text evidence="2">The sequence shown here is derived from an EMBL/GenBank/DDBJ whole genome shotgun (WGS) entry which is preliminary data.</text>
</comment>
<proteinExistence type="predicted"/>
<accession>A0A8H6WLG2</accession>
<feature type="compositionally biased region" description="Polar residues" evidence="1">
    <location>
        <begin position="222"/>
        <end position="240"/>
    </location>
</feature>
<keyword evidence="3" id="KW-1185">Reference proteome</keyword>